<keyword evidence="1" id="KW-0472">Membrane</keyword>
<gene>
    <name evidence="3" type="ORF">CMQ_7047</name>
</gene>
<organism evidence="4">
    <name type="scientific">Grosmannia clavigera (strain kw1407 / UAMH 11150)</name>
    <name type="common">Blue stain fungus</name>
    <name type="synonym">Graphiocladiella clavigera</name>
    <dbReference type="NCBI Taxonomy" id="655863"/>
    <lineage>
        <taxon>Eukaryota</taxon>
        <taxon>Fungi</taxon>
        <taxon>Dikarya</taxon>
        <taxon>Ascomycota</taxon>
        <taxon>Pezizomycotina</taxon>
        <taxon>Sordariomycetes</taxon>
        <taxon>Sordariomycetidae</taxon>
        <taxon>Ophiostomatales</taxon>
        <taxon>Ophiostomataceae</taxon>
        <taxon>Leptographium</taxon>
    </lineage>
</organism>
<dbReference type="RefSeq" id="XP_014169527.1">
    <property type="nucleotide sequence ID" value="XM_014314052.1"/>
</dbReference>
<sequence length="958" mass="108240">MSAVIAALGAVIGYLGGDVAQKSTFERLLWPQRFHNHLDVATGVKLALLHPMSGPLQSAALATLDDFRDNGLYRGFLRGDMLGTAFYGEHRDVRYFHRTAATPEQQRTADSVRNGFWYQVLKEVERRHVLRPVASGGSGDDVEKTAAETTTDITVPSRSVKLLFRLRLSVLDNEPAPPGANDVVETDLTKWTFLSIVTSELSTICVAVATGLWAFLGRNASNGPDAWLVGYFLLPVVLRLLAAISSVRREDVFAGGEAIPTLWTERTDPQYKEVFEIYDSAVGFILGLSAPPATTAMTQFFVHYGHPIRHTVIDRVRETLSIAIVYIFVLYFPVGLFALSWMKTRSQYIWLGQQFYCILAMHILRILGWEGCSRTEEKVAKILYKDRCACLKGRNARVEARLTIDHVLSSPHTFKLADDYWPLRLLHIPTRTSVRRHSAHDYRDPTGKVHQRPQYSILSYTWGRFKVDGGETLAVEGVDWQIPAINPEHFTAAAFQRVIDERLGSDAIEWAWIDVACIDQRPGNPDMAIEIGNQASIFNKAAHAFVWLTSIVGGRETAIKDIVSFGVELRNFIDHGKTDNGLSLLDVVARLRTAFDTVFEDPWFSSLWTLQEIVMRKDAMAISLAAEKLTWDGTDAMHFFMFVNTAQNVWQDVLALIDRAGRLRYADAYAYKPSSPVHEHVSRIQQWLLSTGFYYLDTDNPNVQYGTAKYRNTEHDEDRIYAIMQLYSLRVGKAAQPDLAPELYPGFAQLELEFADAINQCCPMLGQMFTHTACDVPRHTWCITRDSTVPDSLMDYRDPRPLGRISLVESGTAVAHGRCCLLADLNELLTSPGRRDLSSTSAQLHLDEYMRKALDPSPALAWHIRWDNTVLMPKLLRRYGRENLVLLHLGSLRWPECGKEERRRQVALLLSPVHPTTPNAVIGKTYFRYGLYTWIEYTTSMTDQVSRLAWETMSLPVT</sequence>
<feature type="transmembrane region" description="Helical" evidence="1">
    <location>
        <begin position="323"/>
        <end position="342"/>
    </location>
</feature>
<proteinExistence type="predicted"/>
<feature type="transmembrane region" description="Helical" evidence="1">
    <location>
        <begin position="228"/>
        <end position="247"/>
    </location>
</feature>
<feature type="transmembrane region" description="Helical" evidence="1">
    <location>
        <begin position="191"/>
        <end position="216"/>
    </location>
</feature>
<accession>F0XPU2</accession>
<dbReference type="AlphaFoldDB" id="F0XPU2"/>
<protein>
    <recommendedName>
        <fullName evidence="2">Heterokaryon incompatibility domain-containing protein</fullName>
    </recommendedName>
</protein>
<evidence type="ECO:0000256" key="1">
    <source>
        <dbReference type="SAM" id="Phobius"/>
    </source>
</evidence>
<dbReference type="Pfam" id="PF06985">
    <property type="entry name" value="HET"/>
    <property type="match status" value="1"/>
</dbReference>
<reference evidence="3 4" key="1">
    <citation type="journal article" date="2011" name="Proc. Natl. Acad. Sci. U.S.A.">
        <title>Genome and transcriptome analyses of the mountain pine beetle-fungal symbiont Grosmannia clavigera, a lodgepole pine pathogen.</title>
        <authorList>
            <person name="DiGuistini S."/>
            <person name="Wang Y."/>
            <person name="Liao N.Y."/>
            <person name="Taylor G."/>
            <person name="Tanguay P."/>
            <person name="Feau N."/>
            <person name="Henrissat B."/>
            <person name="Chan S.K."/>
            <person name="Hesse-Orce U."/>
            <person name="Alamouti S.M."/>
            <person name="Tsui C.K.M."/>
            <person name="Docking R.T."/>
            <person name="Levasseur A."/>
            <person name="Haridas S."/>
            <person name="Robertson G."/>
            <person name="Birol I."/>
            <person name="Holt R.A."/>
            <person name="Marra M.A."/>
            <person name="Hamelin R.C."/>
            <person name="Hirst M."/>
            <person name="Jones S.J.M."/>
            <person name="Bohlmann J."/>
            <person name="Breuil C."/>
        </authorList>
    </citation>
    <scope>NUCLEOTIDE SEQUENCE [LARGE SCALE GENOMIC DNA]</scope>
    <source>
        <strain evidence="4">kw1407 / UAMH 11150</strain>
    </source>
</reference>
<dbReference type="PANTHER" id="PTHR24148:SF64">
    <property type="entry name" value="HETEROKARYON INCOMPATIBILITY DOMAIN-CONTAINING PROTEIN"/>
    <property type="match status" value="1"/>
</dbReference>
<dbReference type="GeneID" id="25980548"/>
<dbReference type="InterPro" id="IPR052895">
    <property type="entry name" value="HetReg/Transcr_Mod"/>
</dbReference>
<feature type="domain" description="Heterokaryon incompatibility" evidence="2">
    <location>
        <begin position="455"/>
        <end position="612"/>
    </location>
</feature>
<dbReference type="OrthoDB" id="2157530at2759"/>
<keyword evidence="4" id="KW-1185">Reference proteome</keyword>
<keyword evidence="1" id="KW-1133">Transmembrane helix</keyword>
<name>F0XPU2_GROCL</name>
<dbReference type="InterPro" id="IPR010730">
    <property type="entry name" value="HET"/>
</dbReference>
<dbReference type="Proteomes" id="UP000007796">
    <property type="component" value="Unassembled WGS sequence"/>
</dbReference>
<evidence type="ECO:0000313" key="4">
    <source>
        <dbReference type="Proteomes" id="UP000007796"/>
    </source>
</evidence>
<dbReference type="HOGENOM" id="CLU_308170_0_0_1"/>
<keyword evidence="1" id="KW-0812">Transmembrane</keyword>
<dbReference type="InParanoid" id="F0XPU2"/>
<evidence type="ECO:0000313" key="3">
    <source>
        <dbReference type="EMBL" id="EFX00045.1"/>
    </source>
</evidence>
<dbReference type="eggNOG" id="ENOG502SUUJ">
    <property type="taxonomic scope" value="Eukaryota"/>
</dbReference>
<dbReference type="EMBL" id="GL629801">
    <property type="protein sequence ID" value="EFX00045.1"/>
    <property type="molecule type" value="Genomic_DNA"/>
</dbReference>
<dbReference type="STRING" id="655863.F0XPU2"/>
<dbReference type="PANTHER" id="PTHR24148">
    <property type="entry name" value="ANKYRIN REPEAT DOMAIN-CONTAINING PROTEIN 39 HOMOLOG-RELATED"/>
    <property type="match status" value="1"/>
</dbReference>
<evidence type="ECO:0000259" key="2">
    <source>
        <dbReference type="Pfam" id="PF06985"/>
    </source>
</evidence>